<evidence type="ECO:0000256" key="4">
    <source>
        <dbReference type="RuleBase" id="RU000575"/>
    </source>
</evidence>
<dbReference type="OrthoDB" id="2365484at2759"/>
<dbReference type="CDD" id="cd06090">
    <property type="entry name" value="KOW_RPL27"/>
    <property type="match status" value="1"/>
</dbReference>
<evidence type="ECO:0000313" key="5">
    <source>
        <dbReference type="EMBL" id="OAQ33580.1"/>
    </source>
</evidence>
<proteinExistence type="inferred from homology"/>
<dbReference type="InterPro" id="IPR008991">
    <property type="entry name" value="Translation_prot_SH3-like_sf"/>
</dbReference>
<dbReference type="PANTHER" id="PTHR10497">
    <property type="entry name" value="60S RIBOSOMAL PROTEIN L27"/>
    <property type="match status" value="1"/>
</dbReference>
<protein>
    <recommendedName>
        <fullName evidence="4">60S ribosomal protein L27</fullName>
    </recommendedName>
</protein>
<name>A0A197K7W1_9FUNG</name>
<gene>
    <name evidence="5" type="ORF">K457DRAFT_106142</name>
</gene>
<evidence type="ECO:0000256" key="2">
    <source>
        <dbReference type="ARBA" id="ARBA00022980"/>
    </source>
</evidence>
<dbReference type="InterPro" id="IPR001141">
    <property type="entry name" value="Ribosomal_eL27"/>
</dbReference>
<evidence type="ECO:0000256" key="3">
    <source>
        <dbReference type="ARBA" id="ARBA00023274"/>
    </source>
</evidence>
<dbReference type="GO" id="GO:0006412">
    <property type="term" value="P:translation"/>
    <property type="evidence" value="ECO:0007669"/>
    <property type="project" value="InterPro"/>
</dbReference>
<dbReference type="Gene3D" id="2.30.30.770">
    <property type="match status" value="1"/>
</dbReference>
<dbReference type="GO" id="GO:1990904">
    <property type="term" value="C:ribonucleoprotein complex"/>
    <property type="evidence" value="ECO:0007669"/>
    <property type="project" value="UniProtKB-KW"/>
</dbReference>
<keyword evidence="2 4" id="KW-0689">Ribosomal protein</keyword>
<dbReference type="AlphaFoldDB" id="A0A197K7W1"/>
<dbReference type="GO" id="GO:0005840">
    <property type="term" value="C:ribosome"/>
    <property type="evidence" value="ECO:0007669"/>
    <property type="project" value="UniProtKB-KW"/>
</dbReference>
<sequence length="142" mass="16357">MRFIKANKVVVILNGRYAGKKAVVVKNSNPTTCSSNLGSKERGYGHAIVAGVERYPLKITKNMGKKRIAKRSKVKPFIKVINYNHMMPTRYGLELENLKSVLTVDSFKEPTQREEAKKAIKKLFEERYNSGKNKWFFSKLRF</sequence>
<dbReference type="GO" id="GO:0003735">
    <property type="term" value="F:structural constituent of ribosome"/>
    <property type="evidence" value="ECO:0007669"/>
    <property type="project" value="InterPro"/>
</dbReference>
<dbReference type="EMBL" id="KV442020">
    <property type="protein sequence ID" value="OAQ33580.1"/>
    <property type="molecule type" value="Genomic_DNA"/>
</dbReference>
<dbReference type="SUPFAM" id="SSF50104">
    <property type="entry name" value="Translation proteins SH3-like domain"/>
    <property type="match status" value="1"/>
</dbReference>
<dbReference type="PROSITE" id="PS01107">
    <property type="entry name" value="RIBOSOMAL_L27E"/>
    <property type="match status" value="1"/>
</dbReference>
<organism evidence="5 6">
    <name type="scientific">Linnemannia elongata AG-77</name>
    <dbReference type="NCBI Taxonomy" id="1314771"/>
    <lineage>
        <taxon>Eukaryota</taxon>
        <taxon>Fungi</taxon>
        <taxon>Fungi incertae sedis</taxon>
        <taxon>Mucoromycota</taxon>
        <taxon>Mortierellomycotina</taxon>
        <taxon>Mortierellomycetes</taxon>
        <taxon>Mortierellales</taxon>
        <taxon>Mortierellaceae</taxon>
        <taxon>Linnemannia</taxon>
    </lineage>
</organism>
<evidence type="ECO:0000313" key="6">
    <source>
        <dbReference type="Proteomes" id="UP000078512"/>
    </source>
</evidence>
<evidence type="ECO:0000256" key="1">
    <source>
        <dbReference type="ARBA" id="ARBA00009124"/>
    </source>
</evidence>
<dbReference type="InterPro" id="IPR038655">
    <property type="entry name" value="Ribosomal_eL27_sf"/>
</dbReference>
<keyword evidence="6" id="KW-1185">Reference proteome</keyword>
<dbReference type="STRING" id="1314771.A0A197K7W1"/>
<dbReference type="Pfam" id="PF01777">
    <property type="entry name" value="Ribosomal_L27e"/>
    <property type="match status" value="1"/>
</dbReference>
<dbReference type="FunFam" id="2.30.30.770:FF:000001">
    <property type="entry name" value="60S ribosomal protein L27"/>
    <property type="match status" value="1"/>
</dbReference>
<accession>A0A197K7W1</accession>
<dbReference type="Proteomes" id="UP000078512">
    <property type="component" value="Unassembled WGS sequence"/>
</dbReference>
<reference evidence="5 6" key="1">
    <citation type="submission" date="2016-05" db="EMBL/GenBank/DDBJ databases">
        <title>Genome sequencing reveals origins of a unique bacterial endosymbiosis in the earliest lineages of terrestrial Fungi.</title>
        <authorList>
            <consortium name="DOE Joint Genome Institute"/>
            <person name="Uehling J."/>
            <person name="Gryganskyi A."/>
            <person name="Hameed K."/>
            <person name="Tschaplinski T."/>
            <person name="Misztal P."/>
            <person name="Wu S."/>
            <person name="Desiro A."/>
            <person name="Vande Pol N."/>
            <person name="Du Z.-Y."/>
            <person name="Zienkiewicz A."/>
            <person name="Zienkiewicz K."/>
            <person name="Morin E."/>
            <person name="Tisserant E."/>
            <person name="Splivallo R."/>
            <person name="Hainaut M."/>
            <person name="Henrissat B."/>
            <person name="Ohm R."/>
            <person name="Kuo A."/>
            <person name="Yan J."/>
            <person name="Lipzen A."/>
            <person name="Nolan M."/>
            <person name="Labutti K."/>
            <person name="Barry K."/>
            <person name="Goldstein A."/>
            <person name="Labbe J."/>
            <person name="Schadt C."/>
            <person name="Tuskan G."/>
            <person name="Grigoriev I."/>
            <person name="Martin F."/>
            <person name="Vilgalys R."/>
            <person name="Bonito G."/>
        </authorList>
    </citation>
    <scope>NUCLEOTIDE SEQUENCE [LARGE SCALE GENOMIC DNA]</scope>
    <source>
        <strain evidence="5 6">AG-77</strain>
    </source>
</reference>
<dbReference type="InterPro" id="IPR018262">
    <property type="entry name" value="Ribosomal_eL27_CS"/>
</dbReference>
<keyword evidence="3 4" id="KW-0687">Ribonucleoprotein</keyword>
<dbReference type="InterPro" id="IPR041991">
    <property type="entry name" value="Ribosomal_eL27_KOW"/>
</dbReference>
<comment type="similarity">
    <text evidence="1 4">Belongs to the eukaryotic ribosomal protein eL27 family.</text>
</comment>